<dbReference type="PANTHER" id="PTHR11228:SF7">
    <property type="entry name" value="PQQA PEPTIDE CYCLASE"/>
    <property type="match status" value="1"/>
</dbReference>
<dbReference type="SFLD" id="SFLDG01067">
    <property type="entry name" value="SPASM/twitch_domain_containing"/>
    <property type="match status" value="1"/>
</dbReference>
<dbReference type="Proteomes" id="UP000183967">
    <property type="component" value="Unassembled WGS sequence"/>
</dbReference>
<comment type="cofactor">
    <cofactor evidence="1">
        <name>[4Fe-4S] cluster</name>
        <dbReference type="ChEBI" id="CHEBI:49883"/>
    </cofactor>
</comment>
<evidence type="ECO:0000256" key="4">
    <source>
        <dbReference type="ARBA" id="ARBA00022723"/>
    </source>
</evidence>
<protein>
    <submittedName>
        <fullName evidence="8">Radical SAM additional 4Fe4S-binding SPASM domain-containing protein</fullName>
    </submittedName>
</protein>
<dbReference type="InterPro" id="IPR058240">
    <property type="entry name" value="rSAM_sf"/>
</dbReference>
<keyword evidence="6" id="KW-0411">Iron-sulfur</keyword>
<dbReference type="Gene3D" id="3.20.20.70">
    <property type="entry name" value="Aldolase class I"/>
    <property type="match status" value="1"/>
</dbReference>
<evidence type="ECO:0000256" key="5">
    <source>
        <dbReference type="ARBA" id="ARBA00023004"/>
    </source>
</evidence>
<dbReference type="CDD" id="cd01335">
    <property type="entry name" value="Radical_SAM"/>
    <property type="match status" value="1"/>
</dbReference>
<evidence type="ECO:0000256" key="6">
    <source>
        <dbReference type="ARBA" id="ARBA00023014"/>
    </source>
</evidence>
<dbReference type="GO" id="GO:0051539">
    <property type="term" value="F:4 iron, 4 sulfur cluster binding"/>
    <property type="evidence" value="ECO:0007669"/>
    <property type="project" value="UniProtKB-KW"/>
</dbReference>
<dbReference type="InterPro" id="IPR013785">
    <property type="entry name" value="Aldolase_TIM"/>
</dbReference>
<keyword evidence="3" id="KW-0949">S-adenosyl-L-methionine</keyword>
<dbReference type="InterPro" id="IPR007197">
    <property type="entry name" value="rSAM"/>
</dbReference>
<dbReference type="Pfam" id="PF13186">
    <property type="entry name" value="SPASM"/>
    <property type="match status" value="1"/>
</dbReference>
<evidence type="ECO:0000256" key="3">
    <source>
        <dbReference type="ARBA" id="ARBA00022691"/>
    </source>
</evidence>
<dbReference type="NCBIfam" id="TIGR04085">
    <property type="entry name" value="rSAM_more_4Fe4S"/>
    <property type="match status" value="1"/>
</dbReference>
<dbReference type="SFLD" id="SFLDS00029">
    <property type="entry name" value="Radical_SAM"/>
    <property type="match status" value="1"/>
</dbReference>
<proteinExistence type="predicted"/>
<dbReference type="PANTHER" id="PTHR11228">
    <property type="entry name" value="RADICAL SAM DOMAIN PROTEIN"/>
    <property type="match status" value="1"/>
</dbReference>
<evidence type="ECO:0000313" key="9">
    <source>
        <dbReference type="Proteomes" id="UP000183967"/>
    </source>
</evidence>
<feature type="domain" description="Radical SAM core" evidence="7">
    <location>
        <begin position="46"/>
        <end position="263"/>
    </location>
</feature>
<dbReference type="PIRSF" id="PIRSF037420">
    <property type="entry name" value="PQQ_syn_pqqE"/>
    <property type="match status" value="1"/>
</dbReference>
<dbReference type="PROSITE" id="PS51918">
    <property type="entry name" value="RADICAL_SAM"/>
    <property type="match status" value="1"/>
</dbReference>
<dbReference type="EMBL" id="FQXO01000006">
    <property type="protein sequence ID" value="SHH25183.1"/>
    <property type="molecule type" value="Genomic_DNA"/>
</dbReference>
<dbReference type="InterPro" id="IPR050377">
    <property type="entry name" value="Radical_SAM_PqqE_MftC-like"/>
</dbReference>
<reference evidence="9" key="1">
    <citation type="submission" date="2016-11" db="EMBL/GenBank/DDBJ databases">
        <authorList>
            <person name="Varghese N."/>
            <person name="Submissions S."/>
        </authorList>
    </citation>
    <scope>NUCLEOTIDE SEQUENCE [LARGE SCALE GENOMIC DNA]</scope>
    <source>
        <strain evidence="9">DSM 13643</strain>
    </source>
</reference>
<dbReference type="InterPro" id="IPR017200">
    <property type="entry name" value="PqqE-like"/>
</dbReference>
<sequence length="395" mass="46313">MFDNITRREAELFAKFKTSYEFGSEPGFRFVLDEYNDMFLDKGIIPETPIQVGLNITSACNLRCKHCSRIDKLNSDVKESSLFMHDWENIIEKLYDGDVLQVFITGGEPFMHPDIKSIIKSIKERNMLIGLLTNGLLIDESIAEFLKTFFTSKFDYIQLSMDSVYENYNNFRNGGDFNRLIKTIDLLVKKDIRTHVTMVVTDSNYKQMFDVYRFCIEHNVRYIKFMSLFEHPSTNLKFPRDDVVLKEFCKILEHYEKYKPNIKILSEPVALIYPFAIWLRKKYPEIKFTTGKHVCPAANSSCEISIDGNVYPCAYLENSKFYAGNILYGELREIWSKGVNWEKLRDRTIERYECINCDEKEKCYGACPAMSYYKYSNFNNGDSRCIILRESKEVV</sequence>
<dbReference type="SFLD" id="SFLDG01386">
    <property type="entry name" value="main_SPASM_domain-containing"/>
    <property type="match status" value="1"/>
</dbReference>
<gene>
    <name evidence="8" type="ORF">SAMN02745135_00203</name>
</gene>
<keyword evidence="5" id="KW-0408">Iron</keyword>
<dbReference type="SMART" id="SM00729">
    <property type="entry name" value="Elp3"/>
    <property type="match status" value="1"/>
</dbReference>
<dbReference type="GO" id="GO:0003824">
    <property type="term" value="F:catalytic activity"/>
    <property type="evidence" value="ECO:0007669"/>
    <property type="project" value="InterPro"/>
</dbReference>
<dbReference type="SUPFAM" id="SSF102114">
    <property type="entry name" value="Radical SAM enzymes"/>
    <property type="match status" value="1"/>
</dbReference>
<evidence type="ECO:0000313" key="8">
    <source>
        <dbReference type="EMBL" id="SHH25183.1"/>
    </source>
</evidence>
<keyword evidence="2" id="KW-0004">4Fe-4S</keyword>
<dbReference type="InterPro" id="IPR006638">
    <property type="entry name" value="Elp3/MiaA/NifB-like_rSAM"/>
</dbReference>
<evidence type="ECO:0000256" key="1">
    <source>
        <dbReference type="ARBA" id="ARBA00001966"/>
    </source>
</evidence>
<dbReference type="AlphaFoldDB" id="A0A1M5RHB9"/>
<dbReference type="InterPro" id="IPR023885">
    <property type="entry name" value="4Fe4S-binding_SPASM_dom"/>
</dbReference>
<keyword evidence="9" id="KW-1185">Reference proteome</keyword>
<evidence type="ECO:0000256" key="2">
    <source>
        <dbReference type="ARBA" id="ARBA00022485"/>
    </source>
</evidence>
<evidence type="ECO:0000259" key="7">
    <source>
        <dbReference type="PROSITE" id="PS51918"/>
    </source>
</evidence>
<dbReference type="GO" id="GO:0046872">
    <property type="term" value="F:metal ion binding"/>
    <property type="evidence" value="ECO:0007669"/>
    <property type="project" value="UniProtKB-KW"/>
</dbReference>
<organism evidence="8 9">
    <name type="scientific">Caloranaerobacter azorensis DSM 13643</name>
    <dbReference type="NCBI Taxonomy" id="1121264"/>
    <lineage>
        <taxon>Bacteria</taxon>
        <taxon>Bacillati</taxon>
        <taxon>Bacillota</taxon>
        <taxon>Tissierellia</taxon>
        <taxon>Tissierellales</taxon>
        <taxon>Thermohalobacteraceae</taxon>
        <taxon>Caloranaerobacter</taxon>
    </lineage>
</organism>
<dbReference type="Pfam" id="PF04055">
    <property type="entry name" value="Radical_SAM"/>
    <property type="match status" value="1"/>
</dbReference>
<keyword evidence="4" id="KW-0479">Metal-binding</keyword>
<accession>A0A1M5RHB9</accession>
<dbReference type="RefSeq" id="WP_073194703.1">
    <property type="nucleotide sequence ID" value="NZ_FQXO01000006.1"/>
</dbReference>
<name>A0A1M5RHB9_9FIRM</name>
<dbReference type="OrthoDB" id="7021155at2"/>